<proteinExistence type="predicted"/>
<dbReference type="InterPro" id="IPR038610">
    <property type="entry name" value="FliK-like_C_sf"/>
</dbReference>
<feature type="domain" description="Flagellar hook-length control protein-like C-terminal" evidence="2">
    <location>
        <begin position="515"/>
        <end position="583"/>
    </location>
</feature>
<dbReference type="AlphaFoldDB" id="B9KAV7"/>
<dbReference type="InterPro" id="IPR021136">
    <property type="entry name" value="Flagellar_hook_control-like_C"/>
</dbReference>
<gene>
    <name evidence="3" type="ordered locus">CTN_1914</name>
</gene>
<feature type="region of interest" description="Disordered" evidence="1">
    <location>
        <begin position="415"/>
        <end position="454"/>
    </location>
</feature>
<dbReference type="PANTHER" id="PTHR37533:SF2">
    <property type="entry name" value="FLAGELLAR HOOK-LENGTH CONTROL PROTEIN"/>
    <property type="match status" value="1"/>
</dbReference>
<feature type="compositionally biased region" description="Basic and acidic residues" evidence="1">
    <location>
        <begin position="419"/>
        <end position="428"/>
    </location>
</feature>
<evidence type="ECO:0000313" key="3">
    <source>
        <dbReference type="EMBL" id="ACM24090.1"/>
    </source>
</evidence>
<accession>B9KAV7</accession>
<name>B9KAV7_THENN</name>
<evidence type="ECO:0000256" key="1">
    <source>
        <dbReference type="SAM" id="MobiDB-lite"/>
    </source>
</evidence>
<reference evidence="3 4" key="1">
    <citation type="journal article" date="2009" name="Biosci. Biotechnol. Biochem.">
        <title>WeGAS: a web-based microbial genome annotation system.</title>
        <authorList>
            <person name="Lee D."/>
            <person name="Seo H."/>
            <person name="Park C."/>
            <person name="Park K."/>
        </authorList>
    </citation>
    <scope>NUCLEOTIDE SEQUENCE [LARGE SCALE GENOMIC DNA]</scope>
    <source>
        <strain evidence="4">ATCC 49049 / DSM 4359 / NBRC 107923 / NS-E</strain>
    </source>
</reference>
<dbReference type="EMBL" id="CP000916">
    <property type="protein sequence ID" value="ACM24090.1"/>
    <property type="molecule type" value="Genomic_DNA"/>
</dbReference>
<dbReference type="STRING" id="309803.CTN_1914"/>
<evidence type="ECO:0000259" key="2">
    <source>
        <dbReference type="Pfam" id="PF02120"/>
    </source>
</evidence>
<dbReference type="HOGENOM" id="CLU_432710_0_0_0"/>
<dbReference type="Pfam" id="PF02120">
    <property type="entry name" value="Flg_hook"/>
    <property type="match status" value="1"/>
</dbReference>
<dbReference type="RefSeq" id="WP_015920326.1">
    <property type="nucleotide sequence ID" value="NC_011978.1"/>
</dbReference>
<dbReference type="InterPro" id="IPR052563">
    <property type="entry name" value="FliK"/>
</dbReference>
<dbReference type="Proteomes" id="UP000000445">
    <property type="component" value="Chromosome"/>
</dbReference>
<organism evidence="3 4">
    <name type="scientific">Thermotoga neapolitana (strain ATCC 49049 / DSM 4359 / NBRC 107923 / NS-E)</name>
    <dbReference type="NCBI Taxonomy" id="309803"/>
    <lineage>
        <taxon>Bacteria</taxon>
        <taxon>Thermotogati</taxon>
        <taxon>Thermotogota</taxon>
        <taxon>Thermotogae</taxon>
        <taxon>Thermotogales</taxon>
        <taxon>Thermotogaceae</taxon>
        <taxon>Thermotoga</taxon>
    </lineage>
</organism>
<sequence length="632" mass="71729">MRITLLKEGLLNLMRTLQKEKKGKFLSVLLDEKKILTEKKEVQKEVQSKPFVFTEEGKKQQKGEEANVLLSRYSVLFDHIRNYRAKASEKDKPDTSFTDVEIPEDTKKISEIERDLTGYPEDGISLFDDGTHISVSLKKTMDSNMRVNENRMARVFVSSKKIPADIKSLLDTKIPADSVSTEKDVRSKENALPRNVEPEDVLLSEKRGSYLPLKNDLSQKNISVAKEIKEIRTTGSEGMMGRKEHNVQAQGPVNFKRVSDASTSRNDSIIGKTVPVRMISEKERTEKNSSHVSNESLPDGRKLQDKTVQSVEHVLKISPENVETASKESAYPVSERTFIPVKEKTTVGPRAETISGEIPVDQKESVVQETPQQDGILKQKPSETEVTHVKEEKIITSLTETGKDISTLEIKIGGNEKQPSSEHVEFKRSSIQGKSEVVKEPSGGETSKEKDFSGNELKRDLKEISLKYEEKGKLMSFRELTDGRVQEMITRERAKSAYPLREVKGTDLQSVPRIVEKMYVQKQERATIDLEPPRLGKLEITITKENNDLKIVFRVQSEEAKHVLEHEIPKLVDRFNEKGLNAQVYVEREEDDYLYQENNEGSAKEGRREQKNGGRHSGEKVSFEEFIEGVKT</sequence>
<feature type="compositionally biased region" description="Basic and acidic residues" evidence="1">
    <location>
        <begin position="602"/>
        <end position="632"/>
    </location>
</feature>
<dbReference type="Gene3D" id="3.30.750.140">
    <property type="match status" value="1"/>
</dbReference>
<protein>
    <recommendedName>
        <fullName evidence="2">Flagellar hook-length control protein-like C-terminal domain-containing protein</fullName>
    </recommendedName>
</protein>
<evidence type="ECO:0000313" key="4">
    <source>
        <dbReference type="Proteomes" id="UP000000445"/>
    </source>
</evidence>
<feature type="region of interest" description="Disordered" evidence="1">
    <location>
        <begin position="592"/>
        <end position="632"/>
    </location>
</feature>
<dbReference type="eggNOG" id="COG3144">
    <property type="taxonomic scope" value="Bacteria"/>
</dbReference>
<keyword evidence="4" id="KW-1185">Reference proteome</keyword>
<dbReference type="KEGG" id="tna:CTN_1914"/>
<dbReference type="CDD" id="cd17470">
    <property type="entry name" value="T3SS_Flik_C"/>
    <property type="match status" value="1"/>
</dbReference>
<dbReference type="PANTHER" id="PTHR37533">
    <property type="entry name" value="FLAGELLAR HOOK-LENGTH CONTROL PROTEIN"/>
    <property type="match status" value="1"/>
</dbReference>